<dbReference type="InterPro" id="IPR051398">
    <property type="entry name" value="Polysacch_Deacetylase"/>
</dbReference>
<dbReference type="GO" id="GO:0005576">
    <property type="term" value="C:extracellular region"/>
    <property type="evidence" value="ECO:0007669"/>
    <property type="project" value="UniProtKB-SubCell"/>
</dbReference>
<name>A0A1H2WGZ8_9FIRM</name>
<dbReference type="GO" id="GO:0016810">
    <property type="term" value="F:hydrolase activity, acting on carbon-nitrogen (but not peptide) bonds"/>
    <property type="evidence" value="ECO:0007669"/>
    <property type="project" value="InterPro"/>
</dbReference>
<gene>
    <name evidence="4" type="ORF">SAMN04487759_1611</name>
</gene>
<dbReference type="InterPro" id="IPR011330">
    <property type="entry name" value="Glyco_hydro/deAcase_b/a-brl"/>
</dbReference>
<dbReference type="eggNOG" id="COG0726">
    <property type="taxonomic scope" value="Bacteria"/>
</dbReference>
<dbReference type="AlphaFoldDB" id="A0A1H2WGZ8"/>
<reference evidence="4 5" key="1">
    <citation type="submission" date="2016-10" db="EMBL/GenBank/DDBJ databases">
        <authorList>
            <person name="de Groot N.N."/>
        </authorList>
    </citation>
    <scope>NUCLEOTIDE SEQUENCE [LARGE SCALE GENOMIC DNA]</scope>
    <source>
        <strain evidence="4 5">S3b</strain>
    </source>
</reference>
<dbReference type="SUPFAM" id="SSF88713">
    <property type="entry name" value="Glycoside hydrolase/deacetylase"/>
    <property type="match status" value="1"/>
</dbReference>
<evidence type="ECO:0000259" key="3">
    <source>
        <dbReference type="PROSITE" id="PS51677"/>
    </source>
</evidence>
<evidence type="ECO:0000256" key="2">
    <source>
        <dbReference type="ARBA" id="ARBA00022729"/>
    </source>
</evidence>
<evidence type="ECO:0000313" key="5">
    <source>
        <dbReference type="Proteomes" id="UP000182429"/>
    </source>
</evidence>
<dbReference type="Pfam" id="PF01522">
    <property type="entry name" value="Polysacc_deac_1"/>
    <property type="match status" value="1"/>
</dbReference>
<evidence type="ECO:0000313" key="4">
    <source>
        <dbReference type="EMBL" id="SDW79953.1"/>
    </source>
</evidence>
<comment type="subcellular location">
    <subcellularLocation>
        <location evidence="1">Secreted</location>
    </subcellularLocation>
</comment>
<protein>
    <submittedName>
        <fullName evidence="4">Peptidoglycan/xylan/chitin deacetylase, PgdA/CDA1 family</fullName>
    </submittedName>
</protein>
<organism evidence="4 5">
    <name type="scientific">Kandleria vitulina</name>
    <dbReference type="NCBI Taxonomy" id="1630"/>
    <lineage>
        <taxon>Bacteria</taxon>
        <taxon>Bacillati</taxon>
        <taxon>Bacillota</taxon>
        <taxon>Erysipelotrichia</taxon>
        <taxon>Erysipelotrichales</taxon>
        <taxon>Coprobacillaceae</taxon>
        <taxon>Kandleria</taxon>
    </lineage>
</organism>
<feature type="domain" description="NodB homology" evidence="3">
    <location>
        <begin position="105"/>
        <end position="266"/>
    </location>
</feature>
<keyword evidence="2" id="KW-0732">Signal</keyword>
<dbReference type="PANTHER" id="PTHR34216">
    <property type="match status" value="1"/>
</dbReference>
<dbReference type="GO" id="GO:0005975">
    <property type="term" value="P:carbohydrate metabolic process"/>
    <property type="evidence" value="ECO:0007669"/>
    <property type="project" value="InterPro"/>
</dbReference>
<proteinExistence type="predicted"/>
<dbReference type="EMBL" id="FNNF01000061">
    <property type="protein sequence ID" value="SDW79953.1"/>
    <property type="molecule type" value="Genomic_DNA"/>
</dbReference>
<dbReference type="PANTHER" id="PTHR34216:SF3">
    <property type="entry name" value="POLY-BETA-1,6-N-ACETYL-D-GLUCOSAMINE N-DEACETYLASE"/>
    <property type="match status" value="1"/>
</dbReference>
<dbReference type="InterPro" id="IPR002509">
    <property type="entry name" value="NODB_dom"/>
</dbReference>
<sequence length="266" mass="31458">MCLFKGIIMKERMKLSVVALLFILAVFLLISIIIPHDNSLSGIPVLGYHGVVEDEVKEHKYPWYPYAVSKSEFEEQMKYLYDHHYKTLSLKQFDKWYSSKSKKQKCVVLTFDDGYSNFNTIVKPILKKYGFKATCFVIGKHIAHPTKGFLCKKDLKKDKNVQYYSHSYNMHKTVEGFDRKIIQNMKPSEIDRDFKMRGVSHKYFAYPYGRSISGIDDILMNNHVRMAFGYNQFVHATRDSDRYYIPRYMVLSITPFFMFRWMVSQT</sequence>
<dbReference type="Gene3D" id="3.20.20.370">
    <property type="entry name" value="Glycoside hydrolase/deacetylase"/>
    <property type="match status" value="1"/>
</dbReference>
<accession>A0A1H2WGZ8</accession>
<dbReference type="PROSITE" id="PS51677">
    <property type="entry name" value="NODB"/>
    <property type="match status" value="1"/>
</dbReference>
<dbReference type="Proteomes" id="UP000182429">
    <property type="component" value="Unassembled WGS sequence"/>
</dbReference>
<evidence type="ECO:0000256" key="1">
    <source>
        <dbReference type="ARBA" id="ARBA00004613"/>
    </source>
</evidence>